<sequence length="71" mass="7794">MTEERERIRQQLLAAPRVVAAIVAAVPEQVPAYVVLDDGRLDEVRAIAAWALDSKPPAGPRIPRISPPCWP</sequence>
<dbReference type="KEGG" id="spla:CP981_33955"/>
<reference evidence="1 3" key="1">
    <citation type="submission" date="2016-09" db="EMBL/GenBank/DDBJ databases">
        <title>Streptomyces platensis DSM40041, a candidate organism with high potential of specific P450 cytochromes.</title>
        <authorList>
            <person name="Grumaz C."/>
            <person name="Vainshtein Y."/>
            <person name="Kirstahler P."/>
            <person name="Sohn K."/>
        </authorList>
    </citation>
    <scope>NUCLEOTIDE SEQUENCE [LARGE SCALE GENOMIC DNA]</scope>
    <source>
        <strain evidence="1 3">DSM 40041</strain>
    </source>
</reference>
<protein>
    <submittedName>
        <fullName evidence="2">Uncharacterized protein</fullName>
    </submittedName>
</protein>
<dbReference type="GeneID" id="90928233"/>
<reference evidence="2 4" key="2">
    <citation type="submission" date="2017-09" db="EMBL/GenBank/DDBJ databases">
        <authorList>
            <person name="Lee N."/>
            <person name="Cho B.-K."/>
        </authorList>
    </citation>
    <scope>NUCLEOTIDE SEQUENCE [LARGE SCALE GENOMIC DNA]</scope>
    <source>
        <strain evidence="2 4">ATCC 23948</strain>
    </source>
</reference>
<evidence type="ECO:0000313" key="1">
    <source>
        <dbReference type="EMBL" id="OSY48442.1"/>
    </source>
</evidence>
<organism evidence="2 4">
    <name type="scientific">Streptomyces platensis</name>
    <dbReference type="NCBI Taxonomy" id="58346"/>
    <lineage>
        <taxon>Bacteria</taxon>
        <taxon>Bacillati</taxon>
        <taxon>Actinomycetota</taxon>
        <taxon>Actinomycetes</taxon>
        <taxon>Kitasatosporales</taxon>
        <taxon>Streptomycetaceae</taxon>
        <taxon>Streptomyces</taxon>
    </lineage>
</organism>
<dbReference type="Proteomes" id="UP000325458">
    <property type="component" value="Chromosome"/>
</dbReference>
<accession>A0AAE6NN97</accession>
<dbReference type="EMBL" id="CP023691">
    <property type="protein sequence ID" value="QEV55942.1"/>
    <property type="molecule type" value="Genomic_DNA"/>
</dbReference>
<proteinExistence type="predicted"/>
<name>A0AAE6NN97_STRPT</name>
<evidence type="ECO:0000313" key="4">
    <source>
        <dbReference type="Proteomes" id="UP000325458"/>
    </source>
</evidence>
<dbReference type="AlphaFoldDB" id="A0AAE6NN97"/>
<keyword evidence="3" id="KW-1185">Reference proteome</keyword>
<dbReference type="RefSeq" id="WP_085922357.1">
    <property type="nucleotide sequence ID" value="NZ_BAABSS010000001.1"/>
</dbReference>
<gene>
    <name evidence="1" type="ORF">BG653_00319</name>
    <name evidence="2" type="ORF">CP981_33955</name>
</gene>
<evidence type="ECO:0000313" key="2">
    <source>
        <dbReference type="EMBL" id="QEV55942.1"/>
    </source>
</evidence>
<dbReference type="Proteomes" id="UP000194225">
    <property type="component" value="Unassembled WGS sequence"/>
</dbReference>
<dbReference type="EMBL" id="MIGA01000001">
    <property type="protein sequence ID" value="OSY48442.1"/>
    <property type="molecule type" value="Genomic_DNA"/>
</dbReference>
<evidence type="ECO:0000313" key="3">
    <source>
        <dbReference type="Proteomes" id="UP000194225"/>
    </source>
</evidence>